<dbReference type="Proteomes" id="UP000034799">
    <property type="component" value="Unassembled WGS sequence"/>
</dbReference>
<dbReference type="AlphaFoldDB" id="A0A0G0MR60"/>
<sequence length="128" mass="14469">MDIIKSLQEKGLSLTDAVTVETEGQIDSQIVHFFRDMFELGSYKIATVNLYEANKPLRLILSPAIVTTHYKYIAQIATQDNDVLGHITFNGLHEIFTPPKLIPSQEVFFVDCTQPDEIVCIPLGNFQR</sequence>
<reference evidence="1 2" key="1">
    <citation type="journal article" date="2015" name="Nature">
        <title>rRNA introns, odd ribosomes, and small enigmatic genomes across a large radiation of phyla.</title>
        <authorList>
            <person name="Brown C.T."/>
            <person name="Hug L.A."/>
            <person name="Thomas B.C."/>
            <person name="Sharon I."/>
            <person name="Castelle C.J."/>
            <person name="Singh A."/>
            <person name="Wilkins M.J."/>
            <person name="Williams K.H."/>
            <person name="Banfield J.F."/>
        </authorList>
    </citation>
    <scope>NUCLEOTIDE SEQUENCE [LARGE SCALE GENOMIC DNA]</scope>
</reference>
<protein>
    <submittedName>
        <fullName evidence="1">Uncharacterized protein</fullName>
    </submittedName>
</protein>
<evidence type="ECO:0000313" key="1">
    <source>
        <dbReference type="EMBL" id="KKR05608.1"/>
    </source>
</evidence>
<dbReference type="EMBL" id="LBWK01000002">
    <property type="protein sequence ID" value="KKR05608.1"/>
    <property type="molecule type" value="Genomic_DNA"/>
</dbReference>
<comment type="caution">
    <text evidence="1">The sequence shown here is derived from an EMBL/GenBank/DDBJ whole genome shotgun (WGS) entry which is preliminary data.</text>
</comment>
<name>A0A0G0MR60_9BACT</name>
<dbReference type="STRING" id="1619100.UT34_C0002G0115"/>
<accession>A0A0G0MR60</accession>
<gene>
    <name evidence="1" type="ORF">UT34_C0002G0115</name>
</gene>
<proteinExistence type="predicted"/>
<organism evidence="1 2">
    <name type="scientific">candidate division WS6 bacterium GW2011_GWF2_39_15</name>
    <dbReference type="NCBI Taxonomy" id="1619100"/>
    <lineage>
        <taxon>Bacteria</taxon>
        <taxon>Candidatus Dojkabacteria</taxon>
    </lineage>
</organism>
<evidence type="ECO:0000313" key="2">
    <source>
        <dbReference type="Proteomes" id="UP000034799"/>
    </source>
</evidence>